<keyword evidence="1" id="KW-0677">Repeat</keyword>
<organism evidence="4 5">
    <name type="scientific">Candidatus Phycorickettsia trachydisci</name>
    <dbReference type="NCBI Taxonomy" id="2115978"/>
    <lineage>
        <taxon>Bacteria</taxon>
        <taxon>Pseudomonadati</taxon>
        <taxon>Pseudomonadota</taxon>
        <taxon>Alphaproteobacteria</taxon>
        <taxon>Rickettsiales</taxon>
        <taxon>Rickettsiaceae</taxon>
        <taxon>Candidatus Phycorickettsia</taxon>
    </lineage>
</organism>
<protein>
    <recommendedName>
        <fullName evidence="6">Ankyrin repeat-containing protein</fullName>
    </recommendedName>
</protein>
<gene>
    <name evidence="4" type="ORF">phytr_11310</name>
</gene>
<dbReference type="SMART" id="SM00248">
    <property type="entry name" value="ANK"/>
    <property type="match status" value="6"/>
</dbReference>
<dbReference type="RefSeq" id="WP_106874875.1">
    <property type="nucleotide sequence ID" value="NZ_CP027845.1"/>
</dbReference>
<accession>A0A2P1P9Y6</accession>
<proteinExistence type="predicted"/>
<dbReference type="PANTHER" id="PTHR24189">
    <property type="entry name" value="MYOTROPHIN"/>
    <property type="match status" value="1"/>
</dbReference>
<dbReference type="PROSITE" id="PS50297">
    <property type="entry name" value="ANK_REP_REGION"/>
    <property type="match status" value="2"/>
</dbReference>
<reference evidence="4 5" key="1">
    <citation type="submission" date="2018-03" db="EMBL/GenBank/DDBJ databases">
        <title>A gene transfer event suggests a long-term partnership between eustigmatophyte algae and a novel lineage of endosymbiotic bacteria.</title>
        <authorList>
            <person name="Yurchenko T."/>
            <person name="Sevcikova T."/>
            <person name="Pribyl P."/>
            <person name="El Karkouri K."/>
            <person name="Klimes V."/>
            <person name="Amaral R."/>
            <person name="Zbrankova V."/>
            <person name="Kim E."/>
            <person name="Raoult D."/>
            <person name="Santos L.M.A."/>
            <person name="Elias M."/>
        </authorList>
    </citation>
    <scope>NUCLEOTIDE SEQUENCE [LARGE SCALE GENOMIC DNA]</scope>
    <source>
        <strain evidence="4">CCALA 838</strain>
    </source>
</reference>
<keyword evidence="2 3" id="KW-0040">ANK repeat</keyword>
<keyword evidence="5" id="KW-1185">Reference proteome</keyword>
<feature type="repeat" description="ANK" evidence="3">
    <location>
        <begin position="236"/>
        <end position="268"/>
    </location>
</feature>
<dbReference type="EMBL" id="CP027845">
    <property type="protein sequence ID" value="AVP88056.1"/>
    <property type="molecule type" value="Genomic_DNA"/>
</dbReference>
<dbReference type="Pfam" id="PF12796">
    <property type="entry name" value="Ank_2"/>
    <property type="match status" value="1"/>
</dbReference>
<dbReference type="InterPro" id="IPR002110">
    <property type="entry name" value="Ankyrin_rpt"/>
</dbReference>
<dbReference type="InterPro" id="IPR050745">
    <property type="entry name" value="Multifunctional_regulatory"/>
</dbReference>
<evidence type="ECO:0000256" key="2">
    <source>
        <dbReference type="ARBA" id="ARBA00023043"/>
    </source>
</evidence>
<evidence type="ECO:0000256" key="3">
    <source>
        <dbReference type="PROSITE-ProRule" id="PRU00023"/>
    </source>
</evidence>
<dbReference type="Gene3D" id="1.25.40.20">
    <property type="entry name" value="Ankyrin repeat-containing domain"/>
    <property type="match status" value="1"/>
</dbReference>
<dbReference type="Pfam" id="PF13857">
    <property type="entry name" value="Ank_5"/>
    <property type="match status" value="1"/>
</dbReference>
<dbReference type="PROSITE" id="PS50088">
    <property type="entry name" value="ANK_REPEAT"/>
    <property type="match status" value="3"/>
</dbReference>
<feature type="repeat" description="ANK" evidence="3">
    <location>
        <begin position="114"/>
        <end position="146"/>
    </location>
</feature>
<name>A0A2P1P9Y6_9RICK</name>
<dbReference type="KEGG" id="ptc:phytr_11310"/>
<dbReference type="OrthoDB" id="7164495at2"/>
<dbReference type="AlphaFoldDB" id="A0A2P1P9Y6"/>
<evidence type="ECO:0000313" key="4">
    <source>
        <dbReference type="EMBL" id="AVP88056.1"/>
    </source>
</evidence>
<dbReference type="PANTHER" id="PTHR24189:SF50">
    <property type="entry name" value="ANKYRIN REPEAT AND SOCS BOX PROTEIN 2"/>
    <property type="match status" value="1"/>
</dbReference>
<evidence type="ECO:0000256" key="1">
    <source>
        <dbReference type="ARBA" id="ARBA00022737"/>
    </source>
</evidence>
<sequence>MYRLMVRSYDSPLRAAVKTNNLTEIQKLLEESDDINDDIGQKDKYGHNALHLAALHEDHRALELLLNAKPNKKIVNAGDEYDNKPIHFAVREGCVRSIELLLDHGADIDAMNPKEQMAIHLAAKDNKFDAAKLLVDRGAELECGDTEYNTPMLLAVKNQSKEIAKLLWDNKVRDSDIPFLIIRNYAYLDIFKLFLENSTPEDMYEYLDLSIRWERKKIIELVFQKFLLAIEHEIFKFTTPLIKAAERKNYGIVELCIKNGANVNAKNSQGKTSIDFLMDDSSEKAMESVAVILSTGVAQLTEQNIEFYVKNFEVLLQADYGLLAGAYIFSHISHHYDSQKHIVDDLALKLSGESKKMSDYYKQREIPQEIDHKLFFYLNDYILSVNRSKLILKQTNPLVYNPLSSLLPQIESLKQTLTNKVTNAISTNFIELPENKLHKICQGIFLQDVLNYFACPKDSTTSVNKGFKDILCELFSYFGPKDLEEFYKISQGSMYKEEDTEHEAKRVKLETEDVKTSGELLTDQVA</sequence>
<dbReference type="Proteomes" id="UP000241762">
    <property type="component" value="Chromosome"/>
</dbReference>
<dbReference type="SUPFAM" id="SSF48403">
    <property type="entry name" value="Ankyrin repeat"/>
    <property type="match status" value="1"/>
</dbReference>
<evidence type="ECO:0008006" key="6">
    <source>
        <dbReference type="Google" id="ProtNLM"/>
    </source>
</evidence>
<dbReference type="InterPro" id="IPR036770">
    <property type="entry name" value="Ankyrin_rpt-contain_sf"/>
</dbReference>
<feature type="repeat" description="ANK" evidence="3">
    <location>
        <begin position="81"/>
        <end position="113"/>
    </location>
</feature>
<evidence type="ECO:0000313" key="5">
    <source>
        <dbReference type="Proteomes" id="UP000241762"/>
    </source>
</evidence>